<evidence type="ECO:0000313" key="1">
    <source>
        <dbReference type="EMBL" id="MBP2019208.1"/>
    </source>
</evidence>
<name>A0ABS4JUJ3_9FIRM</name>
<reference evidence="1 2" key="1">
    <citation type="submission" date="2021-03" db="EMBL/GenBank/DDBJ databases">
        <title>Genomic Encyclopedia of Type Strains, Phase IV (KMG-IV): sequencing the most valuable type-strain genomes for metagenomic binning, comparative biology and taxonomic classification.</title>
        <authorList>
            <person name="Goeker M."/>
        </authorList>
    </citation>
    <scope>NUCLEOTIDE SEQUENCE [LARGE SCALE GENOMIC DNA]</scope>
    <source>
        <strain evidence="1 2">DSM 27138</strain>
    </source>
</reference>
<protein>
    <submittedName>
        <fullName evidence="1">Uncharacterized protein</fullName>
    </submittedName>
</protein>
<accession>A0ABS4JUJ3</accession>
<organism evidence="1 2">
    <name type="scientific">Symbiobacterium terraclitae</name>
    <dbReference type="NCBI Taxonomy" id="557451"/>
    <lineage>
        <taxon>Bacteria</taxon>
        <taxon>Bacillati</taxon>
        <taxon>Bacillota</taxon>
        <taxon>Clostridia</taxon>
        <taxon>Eubacteriales</taxon>
        <taxon>Symbiobacteriaceae</taxon>
        <taxon>Symbiobacterium</taxon>
    </lineage>
</organism>
<gene>
    <name evidence="1" type="ORF">J2Z79_002633</name>
</gene>
<dbReference type="Proteomes" id="UP001519289">
    <property type="component" value="Unassembled WGS sequence"/>
</dbReference>
<comment type="caution">
    <text evidence="1">The sequence shown here is derived from an EMBL/GenBank/DDBJ whole genome shotgun (WGS) entry which is preliminary data.</text>
</comment>
<dbReference type="RefSeq" id="WP_209467324.1">
    <property type="nucleotide sequence ID" value="NZ_JAGGLG010000024.1"/>
</dbReference>
<sequence length="87" mass="9724">MIIVTWLRCCRFWSGPNGVPRRGGVGPLMVVNWRLLVGRCDEAEYVAIPLPDALATTIDQKAQDEPETHVRDLPQFSGKCMAFLPVN</sequence>
<evidence type="ECO:0000313" key="2">
    <source>
        <dbReference type="Proteomes" id="UP001519289"/>
    </source>
</evidence>
<dbReference type="EMBL" id="JAGGLG010000024">
    <property type="protein sequence ID" value="MBP2019208.1"/>
    <property type="molecule type" value="Genomic_DNA"/>
</dbReference>
<keyword evidence="2" id="KW-1185">Reference proteome</keyword>
<proteinExistence type="predicted"/>